<dbReference type="PROSITE" id="PS50995">
    <property type="entry name" value="HTH_MARR_2"/>
    <property type="match status" value="1"/>
</dbReference>
<dbReference type="RefSeq" id="WP_088995083.1">
    <property type="nucleotide sequence ID" value="NZ_JBICUU010000012.1"/>
</dbReference>
<evidence type="ECO:0000256" key="2">
    <source>
        <dbReference type="ARBA" id="ARBA00023125"/>
    </source>
</evidence>
<feature type="domain" description="HTH marR-type" evidence="4">
    <location>
        <begin position="19"/>
        <end position="151"/>
    </location>
</feature>
<dbReference type="InterPro" id="IPR000835">
    <property type="entry name" value="HTH_MarR-typ"/>
</dbReference>
<dbReference type="InterPro" id="IPR039422">
    <property type="entry name" value="MarR/SlyA-like"/>
</dbReference>
<dbReference type="Pfam" id="PF12802">
    <property type="entry name" value="MarR_2"/>
    <property type="match status" value="1"/>
</dbReference>
<evidence type="ECO:0000256" key="3">
    <source>
        <dbReference type="ARBA" id="ARBA00023163"/>
    </source>
</evidence>
<reference evidence="5 6" key="1">
    <citation type="submission" date="2016-06" db="EMBL/GenBank/DDBJ databases">
        <authorList>
            <person name="Kjaerup R.B."/>
            <person name="Dalgaard T.S."/>
            <person name="Juul-Madsen H.R."/>
        </authorList>
    </citation>
    <scope>NUCLEOTIDE SEQUENCE [LARGE SCALE GENOMIC DNA]</scope>
    <source>
        <strain evidence="5 6">DSM 43904</strain>
    </source>
</reference>
<keyword evidence="3" id="KW-0804">Transcription</keyword>
<dbReference type="SMART" id="SM00347">
    <property type="entry name" value="HTH_MARR"/>
    <property type="match status" value="1"/>
</dbReference>
<dbReference type="PANTHER" id="PTHR33164:SF64">
    <property type="entry name" value="TRANSCRIPTIONAL REGULATOR SLYA"/>
    <property type="match status" value="1"/>
</dbReference>
<dbReference type="GO" id="GO:0003677">
    <property type="term" value="F:DNA binding"/>
    <property type="evidence" value="ECO:0007669"/>
    <property type="project" value="UniProtKB-KW"/>
</dbReference>
<dbReference type="GO" id="GO:0003700">
    <property type="term" value="F:DNA-binding transcription factor activity"/>
    <property type="evidence" value="ECO:0007669"/>
    <property type="project" value="InterPro"/>
</dbReference>
<dbReference type="Gene3D" id="1.10.10.10">
    <property type="entry name" value="Winged helix-like DNA-binding domain superfamily/Winged helix DNA-binding domain"/>
    <property type="match status" value="1"/>
</dbReference>
<name>A0A1C5J1W2_9ACTN</name>
<dbReference type="EMBL" id="LT607750">
    <property type="protein sequence ID" value="SCG64016.1"/>
    <property type="molecule type" value="Genomic_DNA"/>
</dbReference>
<evidence type="ECO:0000259" key="4">
    <source>
        <dbReference type="PROSITE" id="PS50995"/>
    </source>
</evidence>
<gene>
    <name evidence="5" type="ORF">GA0070609_3923</name>
</gene>
<dbReference type="PANTHER" id="PTHR33164">
    <property type="entry name" value="TRANSCRIPTIONAL REGULATOR, MARR FAMILY"/>
    <property type="match status" value="1"/>
</dbReference>
<dbReference type="Proteomes" id="UP000198217">
    <property type="component" value="Chromosome I"/>
</dbReference>
<keyword evidence="6" id="KW-1185">Reference proteome</keyword>
<dbReference type="GO" id="GO:0006950">
    <property type="term" value="P:response to stress"/>
    <property type="evidence" value="ECO:0007669"/>
    <property type="project" value="TreeGrafter"/>
</dbReference>
<accession>A0A1C5J1W2</accession>
<evidence type="ECO:0000313" key="6">
    <source>
        <dbReference type="Proteomes" id="UP000198217"/>
    </source>
</evidence>
<evidence type="ECO:0000256" key="1">
    <source>
        <dbReference type="ARBA" id="ARBA00023015"/>
    </source>
</evidence>
<keyword evidence="2 5" id="KW-0238">DNA-binding</keyword>
<evidence type="ECO:0000313" key="5">
    <source>
        <dbReference type="EMBL" id="SCG64016.1"/>
    </source>
</evidence>
<dbReference type="InterPro" id="IPR036388">
    <property type="entry name" value="WH-like_DNA-bd_sf"/>
</dbReference>
<sequence>MTTAGVPTPARTNPEPEFVGEFGWALTVLLREWSARVAAAVGDLPSGTRGYQVLSAVVRDEPPSQASLATRLGIDRSVMTYLIDRCVESGLVERQQDPTDRRARRIVPTGHGRRRLDELDARVRQVEEELLGALPEAERALLHRLLRQAADGVAHDPDRCAVTADAMRGGTGSPA</sequence>
<dbReference type="PRINTS" id="PR00598">
    <property type="entry name" value="HTHMARR"/>
</dbReference>
<proteinExistence type="predicted"/>
<protein>
    <submittedName>
        <fullName evidence="5">DNA-binding transcriptional regulator, MarR family</fullName>
    </submittedName>
</protein>
<dbReference type="InterPro" id="IPR036390">
    <property type="entry name" value="WH_DNA-bd_sf"/>
</dbReference>
<organism evidence="5 6">
    <name type="scientific">Micromonospora echinaurantiaca</name>
    <dbReference type="NCBI Taxonomy" id="47857"/>
    <lineage>
        <taxon>Bacteria</taxon>
        <taxon>Bacillati</taxon>
        <taxon>Actinomycetota</taxon>
        <taxon>Actinomycetes</taxon>
        <taxon>Micromonosporales</taxon>
        <taxon>Micromonosporaceae</taxon>
        <taxon>Micromonospora</taxon>
    </lineage>
</organism>
<keyword evidence="1" id="KW-0805">Transcription regulation</keyword>
<dbReference type="AlphaFoldDB" id="A0A1C5J1W2"/>
<dbReference type="SUPFAM" id="SSF46785">
    <property type="entry name" value="Winged helix' DNA-binding domain"/>
    <property type="match status" value="1"/>
</dbReference>